<dbReference type="EMBL" id="KX446865">
    <property type="protein sequence ID" value="ANT96496.1"/>
    <property type="molecule type" value="mRNA"/>
</dbReference>
<dbReference type="GO" id="GO:0051460">
    <property type="term" value="P:negative regulation of corticotropin secretion"/>
    <property type="evidence" value="ECO:0007669"/>
    <property type="project" value="TreeGrafter"/>
</dbReference>
<dbReference type="PANTHER" id="PTHR10278:SF0">
    <property type="entry name" value="CORTICOTROPIN-RELEASING FACTOR-BINDING PROTEIN"/>
    <property type="match status" value="1"/>
</dbReference>
<gene>
    <name evidence="13" type="primary">CRHBP</name>
</gene>
<keyword evidence="5 10" id="KW-0732">Signal</keyword>
<evidence type="ECO:0000256" key="2">
    <source>
        <dbReference type="ARBA" id="ARBA00008313"/>
    </source>
</evidence>
<comment type="subcellular location">
    <subcellularLocation>
        <location evidence="1">Secreted</location>
    </subcellularLocation>
</comment>
<evidence type="ECO:0000256" key="3">
    <source>
        <dbReference type="ARBA" id="ARBA00015713"/>
    </source>
</evidence>
<organism evidence="13">
    <name type="scientific">Petromyzon marinus</name>
    <name type="common">Sea lamprey</name>
    <dbReference type="NCBI Taxonomy" id="7757"/>
    <lineage>
        <taxon>Eukaryota</taxon>
        <taxon>Metazoa</taxon>
        <taxon>Chordata</taxon>
        <taxon>Craniata</taxon>
        <taxon>Vertebrata</taxon>
        <taxon>Cyclostomata</taxon>
        <taxon>Hyperoartia</taxon>
        <taxon>Petromyzontiformes</taxon>
        <taxon>Petromyzontidae</taxon>
        <taxon>Petromyzon</taxon>
    </lineage>
</organism>
<sequence precursor="true">MSPKYSAATKLLTLLLVPSLAHAMHVKELQLPEDLRVLYDSQDKRDLQLGSYRRNLRCIDMLSVEGSFTFTSSEPGQRCALFLIANPDETLLLHYTDVNIDCGAGDSLTVFDGWVMKRQTFPGNGDYPLPAERRSRDFCRGLGSLQRTFSSSQNVAMILFNIATPGQGFTVAVRKALSHAPCNAVSPSADGIHTLALPPDRASCSFSIIYPVALELLTMRDKGASAGDTAGHGQEDVQQLDAECDTGAFVQVLGGNGLNPSTMNSLATFCSTLSSPVELAAGCEHTVVRLVGRPGTRAQVTFSFRRLTPNDTGSSHARCPVPF</sequence>
<keyword evidence="7" id="KW-0325">Glycoprotein</keyword>
<protein>
    <recommendedName>
        <fullName evidence="3">Corticotropin-releasing factor-binding protein</fullName>
    </recommendedName>
    <alternativeName>
        <fullName evidence="9">Corticotropin-releasing hormone-binding protein</fullName>
    </alternativeName>
</protein>
<evidence type="ECO:0000259" key="11">
    <source>
        <dbReference type="Pfam" id="PF05428"/>
    </source>
</evidence>
<dbReference type="InterPro" id="IPR008435">
    <property type="entry name" value="CRF-bd"/>
</dbReference>
<dbReference type="Pfam" id="PF05428">
    <property type="entry name" value="CRF-BP_N"/>
    <property type="match status" value="1"/>
</dbReference>
<dbReference type="InterPro" id="IPR035914">
    <property type="entry name" value="Sperma_CUB_dom_sf"/>
</dbReference>
<accession>A0A1S5RIL6</accession>
<dbReference type="GO" id="GO:0051424">
    <property type="term" value="F:corticotropin-releasing hormone binding"/>
    <property type="evidence" value="ECO:0007669"/>
    <property type="project" value="InterPro"/>
</dbReference>
<evidence type="ECO:0000256" key="7">
    <source>
        <dbReference type="ARBA" id="ARBA00023180"/>
    </source>
</evidence>
<comment type="similarity">
    <text evidence="2">Belongs to the CRF-binding protein family.</text>
</comment>
<dbReference type="PANTHER" id="PTHR10278">
    <property type="entry name" value="CORTICOTROPIN-RELEASING FACTOR-BINDING PROTEIN"/>
    <property type="match status" value="1"/>
</dbReference>
<proteinExistence type="evidence at transcript level"/>
<dbReference type="SUPFAM" id="SSF49854">
    <property type="entry name" value="Spermadhesin, CUB domain"/>
    <property type="match status" value="1"/>
</dbReference>
<evidence type="ECO:0000256" key="1">
    <source>
        <dbReference type="ARBA" id="ARBA00004613"/>
    </source>
</evidence>
<dbReference type="GO" id="GO:0009755">
    <property type="term" value="P:hormone-mediated signaling pathway"/>
    <property type="evidence" value="ECO:0007669"/>
    <property type="project" value="TreeGrafter"/>
</dbReference>
<feature type="signal peptide" evidence="10">
    <location>
        <begin position="1"/>
        <end position="23"/>
    </location>
</feature>
<evidence type="ECO:0000256" key="10">
    <source>
        <dbReference type="SAM" id="SignalP"/>
    </source>
</evidence>
<evidence type="ECO:0000259" key="12">
    <source>
        <dbReference type="Pfam" id="PF23541"/>
    </source>
</evidence>
<feature type="chain" id="PRO_5010520193" description="Corticotropin-releasing factor-binding protein" evidence="10">
    <location>
        <begin position="24"/>
        <end position="323"/>
    </location>
</feature>
<evidence type="ECO:0000256" key="9">
    <source>
        <dbReference type="ARBA" id="ARBA00033162"/>
    </source>
</evidence>
<comment type="function">
    <text evidence="8">Binds CRF and inactivates it. May prevent inappropriate pituitary-adrenal stimulation in pregnancy.</text>
</comment>
<evidence type="ECO:0000256" key="5">
    <source>
        <dbReference type="ARBA" id="ARBA00022729"/>
    </source>
</evidence>
<evidence type="ECO:0000313" key="13">
    <source>
        <dbReference type="EMBL" id="ANT96496.1"/>
    </source>
</evidence>
<feature type="domain" description="Corticotropin-releasing factor binding protein N-terminal" evidence="11">
    <location>
        <begin position="52"/>
        <end position="176"/>
    </location>
</feature>
<feature type="domain" description="Corticotropin-releasing factor binding protein C-terminal" evidence="12">
    <location>
        <begin position="185"/>
        <end position="311"/>
    </location>
</feature>
<evidence type="ECO:0000256" key="4">
    <source>
        <dbReference type="ARBA" id="ARBA00022525"/>
    </source>
</evidence>
<keyword evidence="4" id="KW-0964">Secreted</keyword>
<dbReference type="InterPro" id="IPR056177">
    <property type="entry name" value="CRF-BP_N"/>
</dbReference>
<evidence type="ECO:0000256" key="8">
    <source>
        <dbReference type="ARBA" id="ARBA00024997"/>
    </source>
</evidence>
<dbReference type="GO" id="GO:0005615">
    <property type="term" value="C:extracellular space"/>
    <property type="evidence" value="ECO:0007669"/>
    <property type="project" value="TreeGrafter"/>
</dbReference>
<evidence type="ECO:0000256" key="6">
    <source>
        <dbReference type="ARBA" id="ARBA00023157"/>
    </source>
</evidence>
<dbReference type="AlphaFoldDB" id="A0A1S5RIL6"/>
<name>A0A1S5RIL6_PETMA</name>
<reference evidence="13" key="1">
    <citation type="journal article" date="2017" name="Gen. Comp. Endocrinol.">
        <title>CRH peptide evolution occurred in three phases: Evidence from characterizing sea lamprey CRH system members.</title>
        <authorList>
            <person name="Endsin M.J."/>
            <person name="Michalec O."/>
            <person name="Manzon L.A."/>
            <person name="Lovejoy D.A."/>
            <person name="Manzon R.G."/>
        </authorList>
    </citation>
    <scope>NUCLEOTIDE SEQUENCE</scope>
    <source>
        <tissue evidence="13">Brain</tissue>
    </source>
</reference>
<keyword evidence="6" id="KW-1015">Disulfide bond</keyword>
<dbReference type="Pfam" id="PF23541">
    <property type="entry name" value="CRF-BP_C"/>
    <property type="match status" value="1"/>
</dbReference>
<dbReference type="InterPro" id="IPR056178">
    <property type="entry name" value="CRF-BP_C"/>
</dbReference>